<dbReference type="AlphaFoldDB" id="A0A392PEP7"/>
<evidence type="ECO:0000313" key="1">
    <source>
        <dbReference type="EMBL" id="MCI10581.1"/>
    </source>
</evidence>
<organism evidence="1 2">
    <name type="scientific">Trifolium medium</name>
    <dbReference type="NCBI Taxonomy" id="97028"/>
    <lineage>
        <taxon>Eukaryota</taxon>
        <taxon>Viridiplantae</taxon>
        <taxon>Streptophyta</taxon>
        <taxon>Embryophyta</taxon>
        <taxon>Tracheophyta</taxon>
        <taxon>Spermatophyta</taxon>
        <taxon>Magnoliopsida</taxon>
        <taxon>eudicotyledons</taxon>
        <taxon>Gunneridae</taxon>
        <taxon>Pentapetalae</taxon>
        <taxon>rosids</taxon>
        <taxon>fabids</taxon>
        <taxon>Fabales</taxon>
        <taxon>Fabaceae</taxon>
        <taxon>Papilionoideae</taxon>
        <taxon>50 kb inversion clade</taxon>
        <taxon>NPAAA clade</taxon>
        <taxon>Hologalegina</taxon>
        <taxon>IRL clade</taxon>
        <taxon>Trifolieae</taxon>
        <taxon>Trifolium</taxon>
    </lineage>
</organism>
<reference evidence="1 2" key="1">
    <citation type="journal article" date="2018" name="Front. Plant Sci.">
        <title>Red Clover (Trifolium pratense) and Zigzag Clover (T. medium) - A Picture of Genomic Similarities and Differences.</title>
        <authorList>
            <person name="Dluhosova J."/>
            <person name="Istvanek J."/>
            <person name="Nedelnik J."/>
            <person name="Repkova J."/>
        </authorList>
    </citation>
    <scope>NUCLEOTIDE SEQUENCE [LARGE SCALE GENOMIC DNA]</scope>
    <source>
        <strain evidence="2">cv. 10/8</strain>
        <tissue evidence="1">Leaf</tissue>
    </source>
</reference>
<proteinExistence type="predicted"/>
<comment type="caution">
    <text evidence="1">The sequence shown here is derived from an EMBL/GenBank/DDBJ whole genome shotgun (WGS) entry which is preliminary data.</text>
</comment>
<name>A0A392PEP7_9FABA</name>
<sequence>MEMRIRNHFPLSGTPELYPPDLQSPACLYPGDFVNAGQLKRRNSGRNRDRCKWHVDFVYGQHVPLSRQ</sequence>
<dbReference type="Proteomes" id="UP000265520">
    <property type="component" value="Unassembled WGS sequence"/>
</dbReference>
<protein>
    <submittedName>
        <fullName evidence="1">Uncharacterized protein</fullName>
    </submittedName>
</protein>
<dbReference type="EMBL" id="LXQA010076817">
    <property type="protein sequence ID" value="MCI10581.1"/>
    <property type="molecule type" value="Genomic_DNA"/>
</dbReference>
<keyword evidence="2" id="KW-1185">Reference proteome</keyword>
<evidence type="ECO:0000313" key="2">
    <source>
        <dbReference type="Proteomes" id="UP000265520"/>
    </source>
</evidence>
<accession>A0A392PEP7</accession>